<accession>A0A812ZQU4</accession>
<dbReference type="OrthoDB" id="10339420at2759"/>
<protein>
    <submittedName>
        <fullName evidence="1">Uncharacterized protein</fullName>
    </submittedName>
</protein>
<dbReference type="EMBL" id="CAJNJA010049170">
    <property type="protein sequence ID" value="CAE7835971.1"/>
    <property type="molecule type" value="Genomic_DNA"/>
</dbReference>
<proteinExistence type="predicted"/>
<gene>
    <name evidence="1" type="ORF">SNEC2469_LOCUS25133</name>
</gene>
<evidence type="ECO:0000313" key="2">
    <source>
        <dbReference type="Proteomes" id="UP000601435"/>
    </source>
</evidence>
<keyword evidence="2" id="KW-1185">Reference proteome</keyword>
<dbReference type="Proteomes" id="UP000601435">
    <property type="component" value="Unassembled WGS sequence"/>
</dbReference>
<sequence length="407" mass="45319">MVQRHQFARYEVHGGELKLQRFQKHADSPAHQIAARAFSKGVGKEGAECTEPSLLDDDGGAPSFLEWKQVLHEPKLHAVNSVAATGKCRMMRWCITTAHRRALKQKMRDALCISIQQDMRGNRFLLRLRCVTDSLEILTGTIGLKKHAGSVQAPGSDGLREATMSCIKAFCCKEVPPNYGGLRVKNPDREPELDLQFCHMLCGRIEAFAADSAADEQLAARELQGGLLAGPAVPRLQEELTQFLSSLKSFLKSCVVEFMEKQHSIAKIITFKPAIKQLYEDFRAKLPDAPCGKDLRYAPQRYASESVTLLRICISFEAVLATLSCVPDVRSASSDEGAACLHTLQWLDTEKCLQLGMLGGRLWKSSAWWRLRTRTKRISSSSRFTWSTSGRSWASSLLKACACKFLV</sequence>
<organism evidence="1 2">
    <name type="scientific">Symbiodinium necroappetens</name>
    <dbReference type="NCBI Taxonomy" id="1628268"/>
    <lineage>
        <taxon>Eukaryota</taxon>
        <taxon>Sar</taxon>
        <taxon>Alveolata</taxon>
        <taxon>Dinophyceae</taxon>
        <taxon>Suessiales</taxon>
        <taxon>Symbiodiniaceae</taxon>
        <taxon>Symbiodinium</taxon>
    </lineage>
</organism>
<reference evidence="1" key="1">
    <citation type="submission" date="2021-02" db="EMBL/GenBank/DDBJ databases">
        <authorList>
            <person name="Dougan E. K."/>
            <person name="Rhodes N."/>
            <person name="Thang M."/>
            <person name="Chan C."/>
        </authorList>
    </citation>
    <scope>NUCLEOTIDE SEQUENCE</scope>
</reference>
<evidence type="ECO:0000313" key="1">
    <source>
        <dbReference type="EMBL" id="CAE7835971.1"/>
    </source>
</evidence>
<name>A0A812ZQU4_9DINO</name>
<comment type="caution">
    <text evidence="1">The sequence shown here is derived from an EMBL/GenBank/DDBJ whole genome shotgun (WGS) entry which is preliminary data.</text>
</comment>
<dbReference type="AlphaFoldDB" id="A0A812ZQU4"/>